<dbReference type="Pfam" id="PF11188">
    <property type="entry name" value="DUF2975"/>
    <property type="match status" value="1"/>
</dbReference>
<dbReference type="EMBL" id="AP014548">
    <property type="protein sequence ID" value="BAO54718.1"/>
    <property type="molecule type" value="Genomic_DNA"/>
</dbReference>
<feature type="transmembrane region" description="Helical" evidence="1">
    <location>
        <begin position="26"/>
        <end position="52"/>
    </location>
</feature>
<dbReference type="KEGG" id="nmf:NMS_0709"/>
<dbReference type="InterPro" id="IPR021354">
    <property type="entry name" value="DUF2975"/>
</dbReference>
<reference evidence="2 3" key="1">
    <citation type="journal article" date="2014" name="Proc. Natl. Acad. Sci. U.S.A.">
        <title>Functional characterization of flavobacteria rhodopsins reveals a unique class of light-driven chloride pump in bacteria.</title>
        <authorList>
            <person name="Yoshizawa S."/>
            <person name="Kumagai Y."/>
            <person name="Kim H."/>
            <person name="Ogura Y."/>
            <person name="Hayashi T."/>
            <person name="Iwasaki W."/>
            <person name="DeLong E.F."/>
            <person name="Kogure K."/>
        </authorList>
    </citation>
    <scope>NUCLEOTIDE SEQUENCE [LARGE SCALE GENOMIC DNA]</scope>
    <source>
        <strain evidence="2 3">S1-08</strain>
    </source>
</reference>
<dbReference type="Proteomes" id="UP000031760">
    <property type="component" value="Chromosome"/>
</dbReference>
<evidence type="ECO:0000313" key="3">
    <source>
        <dbReference type="Proteomes" id="UP000031760"/>
    </source>
</evidence>
<gene>
    <name evidence="2" type="ORF">NMS_0709</name>
</gene>
<keyword evidence="1" id="KW-0812">Transmembrane</keyword>
<proteinExistence type="predicted"/>
<keyword evidence="3" id="KW-1185">Reference proteome</keyword>
<organism evidence="2 3">
    <name type="scientific">Nonlabens marinus S1-08</name>
    <dbReference type="NCBI Taxonomy" id="1454201"/>
    <lineage>
        <taxon>Bacteria</taxon>
        <taxon>Pseudomonadati</taxon>
        <taxon>Bacteroidota</taxon>
        <taxon>Flavobacteriia</taxon>
        <taxon>Flavobacteriales</taxon>
        <taxon>Flavobacteriaceae</taxon>
        <taxon>Nonlabens</taxon>
    </lineage>
</organism>
<name>W8VUM9_9FLAO</name>
<evidence type="ECO:0008006" key="4">
    <source>
        <dbReference type="Google" id="ProtNLM"/>
    </source>
</evidence>
<dbReference type="AlphaFoldDB" id="W8VUM9"/>
<feature type="transmembrane region" description="Helical" evidence="1">
    <location>
        <begin position="118"/>
        <end position="136"/>
    </location>
</feature>
<accession>W8VUM9</accession>
<protein>
    <recommendedName>
        <fullName evidence="4">DUF2975 domain-containing protein</fullName>
    </recommendedName>
</protein>
<feature type="transmembrane region" description="Helical" evidence="1">
    <location>
        <begin position="77"/>
        <end position="98"/>
    </location>
</feature>
<keyword evidence="1" id="KW-0472">Membrane</keyword>
<keyword evidence="1" id="KW-1133">Transmembrane helix</keyword>
<evidence type="ECO:0000313" key="2">
    <source>
        <dbReference type="EMBL" id="BAO54718.1"/>
    </source>
</evidence>
<sequence>MSYRYSLINNSNQTMKTKQILELMKVGSWIIFIGFCIKAGAILFSTVISLYVNPESAQNLYLGLDLSSLLTYSQQSYLFLISFIIAIAVLQAYLFWLLIHTLSKVSVDHPFTEEVAKMISQIAYYALVTGIIAFVADKYESWLSKKGLSISQDWGATELLFMAGVLFIIAFVFKRGVELQQENDLTV</sequence>
<dbReference type="STRING" id="1454201.NMS_0709"/>
<feature type="transmembrane region" description="Helical" evidence="1">
    <location>
        <begin position="156"/>
        <end position="173"/>
    </location>
</feature>
<dbReference type="HOGENOM" id="CLU_129317_0_0_10"/>
<evidence type="ECO:0000256" key="1">
    <source>
        <dbReference type="SAM" id="Phobius"/>
    </source>
</evidence>